<dbReference type="Pfam" id="PF13715">
    <property type="entry name" value="CarbopepD_reg_2"/>
    <property type="match status" value="1"/>
</dbReference>
<name>A0A9D1XQP8_9BACT</name>
<proteinExistence type="predicted"/>
<dbReference type="SUPFAM" id="SSF49464">
    <property type="entry name" value="Carboxypeptidase regulatory domain-like"/>
    <property type="match status" value="1"/>
</dbReference>
<dbReference type="EMBL" id="DXEN01000036">
    <property type="protein sequence ID" value="HIX86017.1"/>
    <property type="molecule type" value="Genomic_DNA"/>
</dbReference>
<keyword evidence="1" id="KW-0645">Protease</keyword>
<accession>A0A9D1XQP8</accession>
<dbReference type="Gene3D" id="2.60.40.1120">
    <property type="entry name" value="Carboxypeptidase-like, regulatory domain"/>
    <property type="match status" value="1"/>
</dbReference>
<comment type="caution">
    <text evidence="1">The sequence shown here is derived from an EMBL/GenBank/DDBJ whole genome shotgun (WGS) entry which is preliminary data.</text>
</comment>
<keyword evidence="1" id="KW-0378">Hydrolase</keyword>
<evidence type="ECO:0000313" key="1">
    <source>
        <dbReference type="EMBL" id="HIX86017.1"/>
    </source>
</evidence>
<dbReference type="InterPro" id="IPR008969">
    <property type="entry name" value="CarboxyPept-like_regulatory"/>
</dbReference>
<reference evidence="1" key="2">
    <citation type="submission" date="2021-04" db="EMBL/GenBank/DDBJ databases">
        <authorList>
            <person name="Gilroy R."/>
        </authorList>
    </citation>
    <scope>NUCLEOTIDE SEQUENCE</scope>
    <source>
        <strain evidence="1">ChiHecec2B26-12326</strain>
    </source>
</reference>
<keyword evidence="1" id="KW-0121">Carboxypeptidase</keyword>
<sequence>MRTIRIVGLLVWLVFGYGYLTPSMAEVIEGRIRVVSGVVRDKESRKKLENVNIFLVGQNIGTVSNTDGEFSLKLAEADSTSDIEISHVGYQSARLPVKALEKTGRKEVTIWLTPVTMRLDEILVFGGDARLLVEEALRKIPENYATGANMLDMFYRETIQKRRRYIGISEAVMDVYKTDYEHRNVNADKVQLVKSRRLLSQKPSDTLAIKVVGGPNLAISMDVVKNPDALLDKQSLNFYDFTIDVPTKLDDRLQYVVTFRPRVVLPYALFSGKLYIDKERLALTRAEFTLDLSDRTKAESAVLRKKPLGLRFRLQEVSFLVSYRQQGERTYLNYIRNVIRFNCDWRRRLFSSVYTAFSEMVVVDRDEHPTRVIQRKEAFRPRQIFYDSVDSYQDPDFWANYNIIQPTESLEHAVHNLVKKNRKR</sequence>
<protein>
    <submittedName>
        <fullName evidence="1">Carboxypeptidase-like regulatory domain-containing protein</fullName>
    </submittedName>
</protein>
<organism evidence="1 2">
    <name type="scientific">Candidatus Parabacteroides intestinigallinarum</name>
    <dbReference type="NCBI Taxonomy" id="2838722"/>
    <lineage>
        <taxon>Bacteria</taxon>
        <taxon>Pseudomonadati</taxon>
        <taxon>Bacteroidota</taxon>
        <taxon>Bacteroidia</taxon>
        <taxon>Bacteroidales</taxon>
        <taxon>Tannerellaceae</taxon>
        <taxon>Parabacteroides</taxon>
    </lineage>
</organism>
<dbReference type="Proteomes" id="UP000823847">
    <property type="component" value="Unassembled WGS sequence"/>
</dbReference>
<evidence type="ECO:0000313" key="2">
    <source>
        <dbReference type="Proteomes" id="UP000823847"/>
    </source>
</evidence>
<reference evidence="1" key="1">
    <citation type="journal article" date="2021" name="PeerJ">
        <title>Extensive microbial diversity within the chicken gut microbiome revealed by metagenomics and culture.</title>
        <authorList>
            <person name="Gilroy R."/>
            <person name="Ravi A."/>
            <person name="Getino M."/>
            <person name="Pursley I."/>
            <person name="Horton D.L."/>
            <person name="Alikhan N.F."/>
            <person name="Baker D."/>
            <person name="Gharbi K."/>
            <person name="Hall N."/>
            <person name="Watson M."/>
            <person name="Adriaenssens E.M."/>
            <person name="Foster-Nyarko E."/>
            <person name="Jarju S."/>
            <person name="Secka A."/>
            <person name="Antonio M."/>
            <person name="Oren A."/>
            <person name="Chaudhuri R.R."/>
            <person name="La Ragione R."/>
            <person name="Hildebrand F."/>
            <person name="Pallen M.J."/>
        </authorList>
    </citation>
    <scope>NUCLEOTIDE SEQUENCE</scope>
    <source>
        <strain evidence="1">ChiHecec2B26-12326</strain>
    </source>
</reference>
<dbReference type="GO" id="GO:0004180">
    <property type="term" value="F:carboxypeptidase activity"/>
    <property type="evidence" value="ECO:0007669"/>
    <property type="project" value="UniProtKB-KW"/>
</dbReference>
<dbReference type="AlphaFoldDB" id="A0A9D1XQP8"/>
<gene>
    <name evidence="1" type="ORF">H9848_05355</name>
</gene>